<dbReference type="Proteomes" id="UP001176961">
    <property type="component" value="Unassembled WGS sequence"/>
</dbReference>
<evidence type="ECO:0000256" key="1">
    <source>
        <dbReference type="SAM" id="MobiDB-lite"/>
    </source>
</evidence>
<proteinExistence type="predicted"/>
<gene>
    <name evidence="2" type="ORF">CYNAS_LOCUS14235</name>
</gene>
<accession>A0AA36H1L3</accession>
<feature type="compositionally biased region" description="Basic and acidic residues" evidence="1">
    <location>
        <begin position="77"/>
        <end position="124"/>
    </location>
</feature>
<protein>
    <submittedName>
        <fullName evidence="2">Uncharacterized protein</fullName>
    </submittedName>
</protein>
<organism evidence="2 3">
    <name type="scientific">Cylicocyclus nassatus</name>
    <name type="common">Nematode worm</name>
    <dbReference type="NCBI Taxonomy" id="53992"/>
    <lineage>
        <taxon>Eukaryota</taxon>
        <taxon>Metazoa</taxon>
        <taxon>Ecdysozoa</taxon>
        <taxon>Nematoda</taxon>
        <taxon>Chromadorea</taxon>
        <taxon>Rhabditida</taxon>
        <taxon>Rhabditina</taxon>
        <taxon>Rhabditomorpha</taxon>
        <taxon>Strongyloidea</taxon>
        <taxon>Strongylidae</taxon>
        <taxon>Cylicocyclus</taxon>
    </lineage>
</organism>
<dbReference type="AlphaFoldDB" id="A0AA36H1L3"/>
<feature type="compositionally biased region" description="Basic and acidic residues" evidence="1">
    <location>
        <begin position="163"/>
        <end position="187"/>
    </location>
</feature>
<reference evidence="2" key="1">
    <citation type="submission" date="2023-07" db="EMBL/GenBank/DDBJ databases">
        <authorList>
            <consortium name="CYATHOMIX"/>
        </authorList>
    </citation>
    <scope>NUCLEOTIDE SEQUENCE</scope>
    <source>
        <strain evidence="2">N/A</strain>
    </source>
</reference>
<feature type="compositionally biased region" description="Basic and acidic residues" evidence="1">
    <location>
        <begin position="205"/>
        <end position="235"/>
    </location>
</feature>
<feature type="region of interest" description="Disordered" evidence="1">
    <location>
        <begin position="1"/>
        <end position="246"/>
    </location>
</feature>
<feature type="compositionally biased region" description="Basic and acidic residues" evidence="1">
    <location>
        <begin position="16"/>
        <end position="67"/>
    </location>
</feature>
<dbReference type="EMBL" id="CATQJL010000305">
    <property type="protein sequence ID" value="CAJ0602252.1"/>
    <property type="molecule type" value="Genomic_DNA"/>
</dbReference>
<feature type="compositionally biased region" description="Basic residues" evidence="1">
    <location>
        <begin position="195"/>
        <end position="204"/>
    </location>
</feature>
<comment type="caution">
    <text evidence="2">The sequence shown here is derived from an EMBL/GenBank/DDBJ whole genome shotgun (WGS) entry which is preliminary data.</text>
</comment>
<name>A0AA36H1L3_CYLNA</name>
<evidence type="ECO:0000313" key="3">
    <source>
        <dbReference type="Proteomes" id="UP001176961"/>
    </source>
</evidence>
<evidence type="ECO:0000313" key="2">
    <source>
        <dbReference type="EMBL" id="CAJ0602252.1"/>
    </source>
</evidence>
<sequence length="313" mass="34777">MTKVDDKKRKPSLVADRTKSDKADIESTKKDSPTKEARDRQVEKEKPKKTNSTEEPAKIKKAEEKPIPIEVVVKQAELGKIDPFEDRPKIPRTKDESRRDSLTKDKNKDPMVGKSEKISVEKANENSSSKAAGKADANSVRRKTLEKVSGIPPTQKGAMDKSSPLEKKQFSAFAEERKAKMRGDKPAEGSPQRKGYGHVGKKQKHDSFSDEDKGGASEKPQPRSDAQRNAKRDQSPEANLTAHVEVIRERRMSLPRTITTDPAADVEIVIGDDGKPVFQPTMTPKADEILRELTKLVVEDETGKGRVPKLIPS</sequence>
<keyword evidence="3" id="KW-1185">Reference proteome</keyword>